<evidence type="ECO:0000256" key="1">
    <source>
        <dbReference type="SAM" id="MobiDB-lite"/>
    </source>
</evidence>
<dbReference type="OrthoDB" id="2886395at2759"/>
<comment type="caution">
    <text evidence="2">The sequence shown here is derived from an EMBL/GenBank/DDBJ whole genome shotgun (WGS) entry which is preliminary data.</text>
</comment>
<dbReference type="GeneID" id="59347324"/>
<evidence type="ECO:0000313" key="2">
    <source>
        <dbReference type="EMBL" id="KAF7298662.1"/>
    </source>
</evidence>
<dbReference type="EMBL" id="JACAZF010000007">
    <property type="protein sequence ID" value="KAF7298662.1"/>
    <property type="molecule type" value="Genomic_DNA"/>
</dbReference>
<sequence length="95" mass="10543">MSIAPDPELTVNSSPSAKVEQSELHPKDETYFFPDGDCVLRVEGVYFNLHKAFLSRDPASMFRDMFRLPQCNTVTATAVSDNMNSILLDAICIAT</sequence>
<reference evidence="2" key="1">
    <citation type="submission" date="2020-05" db="EMBL/GenBank/DDBJ databases">
        <title>Mycena genomes resolve the evolution of fungal bioluminescence.</title>
        <authorList>
            <person name="Tsai I.J."/>
        </authorList>
    </citation>
    <scope>NUCLEOTIDE SEQUENCE</scope>
    <source>
        <strain evidence="2">171206Taipei</strain>
    </source>
</reference>
<name>A0A8H6SHX5_9AGAR</name>
<organism evidence="2 3">
    <name type="scientific">Mycena indigotica</name>
    <dbReference type="NCBI Taxonomy" id="2126181"/>
    <lineage>
        <taxon>Eukaryota</taxon>
        <taxon>Fungi</taxon>
        <taxon>Dikarya</taxon>
        <taxon>Basidiomycota</taxon>
        <taxon>Agaricomycotina</taxon>
        <taxon>Agaricomycetes</taxon>
        <taxon>Agaricomycetidae</taxon>
        <taxon>Agaricales</taxon>
        <taxon>Marasmiineae</taxon>
        <taxon>Mycenaceae</taxon>
        <taxon>Mycena</taxon>
    </lineage>
</organism>
<evidence type="ECO:0000313" key="3">
    <source>
        <dbReference type="Proteomes" id="UP000636479"/>
    </source>
</evidence>
<feature type="region of interest" description="Disordered" evidence="1">
    <location>
        <begin position="1"/>
        <end position="23"/>
    </location>
</feature>
<accession>A0A8H6SHX5</accession>
<dbReference type="Proteomes" id="UP000636479">
    <property type="component" value="Unassembled WGS sequence"/>
</dbReference>
<gene>
    <name evidence="2" type="ORF">MIND_00813400</name>
</gene>
<dbReference type="AlphaFoldDB" id="A0A8H6SHX5"/>
<dbReference type="RefSeq" id="XP_037218050.1">
    <property type="nucleotide sequence ID" value="XM_037364808.1"/>
</dbReference>
<keyword evidence="3" id="KW-1185">Reference proteome</keyword>
<proteinExistence type="predicted"/>
<protein>
    <submittedName>
        <fullName evidence="2">BTB domain-containing protein</fullName>
    </submittedName>
</protein>